<dbReference type="GO" id="GO:0046872">
    <property type="term" value="F:metal ion binding"/>
    <property type="evidence" value="ECO:0007669"/>
    <property type="project" value="UniProtKB-KW"/>
</dbReference>
<comment type="caution">
    <text evidence="10">The sequence shown here is derived from an EMBL/GenBank/DDBJ whole genome shotgun (WGS) entry which is preliminary data.</text>
</comment>
<gene>
    <name evidence="10" type="ORF">CSAL01_06494</name>
</gene>
<dbReference type="Pfam" id="PF01328">
    <property type="entry name" value="Peroxidase_2"/>
    <property type="match status" value="1"/>
</dbReference>
<evidence type="ECO:0000256" key="7">
    <source>
        <dbReference type="ARBA" id="ARBA00025795"/>
    </source>
</evidence>
<evidence type="ECO:0000256" key="1">
    <source>
        <dbReference type="ARBA" id="ARBA00001970"/>
    </source>
</evidence>
<evidence type="ECO:0000256" key="4">
    <source>
        <dbReference type="ARBA" id="ARBA00022723"/>
    </source>
</evidence>
<evidence type="ECO:0000313" key="10">
    <source>
        <dbReference type="EMBL" id="KXH67049.1"/>
    </source>
</evidence>
<comment type="similarity">
    <text evidence="7">Belongs to the chloroperoxidase family.</text>
</comment>
<proteinExistence type="inferred from homology"/>
<dbReference type="EMBL" id="JFFI01000553">
    <property type="protein sequence ID" value="KXH67049.1"/>
    <property type="molecule type" value="Genomic_DNA"/>
</dbReference>
<name>A0A135V304_9PEZI</name>
<dbReference type="OrthoDB" id="407298at2759"/>
<feature type="domain" description="Heme haloperoxidase family profile" evidence="9">
    <location>
        <begin position="232"/>
        <end position="369"/>
    </location>
</feature>
<keyword evidence="4" id="KW-0479">Metal-binding</keyword>
<feature type="transmembrane region" description="Helical" evidence="8">
    <location>
        <begin position="41"/>
        <end position="61"/>
    </location>
</feature>
<dbReference type="InterPro" id="IPR000028">
    <property type="entry name" value="Chloroperoxidase"/>
</dbReference>
<evidence type="ECO:0000313" key="11">
    <source>
        <dbReference type="Proteomes" id="UP000070121"/>
    </source>
</evidence>
<evidence type="ECO:0000256" key="6">
    <source>
        <dbReference type="ARBA" id="ARBA00023004"/>
    </source>
</evidence>
<organism evidence="10 11">
    <name type="scientific">Colletotrichum salicis</name>
    <dbReference type="NCBI Taxonomy" id="1209931"/>
    <lineage>
        <taxon>Eukaryota</taxon>
        <taxon>Fungi</taxon>
        <taxon>Dikarya</taxon>
        <taxon>Ascomycota</taxon>
        <taxon>Pezizomycotina</taxon>
        <taxon>Sordariomycetes</taxon>
        <taxon>Hypocreomycetidae</taxon>
        <taxon>Glomerellales</taxon>
        <taxon>Glomerellaceae</taxon>
        <taxon>Colletotrichum</taxon>
        <taxon>Colletotrichum acutatum species complex</taxon>
    </lineage>
</organism>
<dbReference type="GO" id="GO:0004601">
    <property type="term" value="F:peroxidase activity"/>
    <property type="evidence" value="ECO:0007669"/>
    <property type="project" value="UniProtKB-KW"/>
</dbReference>
<evidence type="ECO:0000256" key="2">
    <source>
        <dbReference type="ARBA" id="ARBA00022559"/>
    </source>
</evidence>
<dbReference type="PANTHER" id="PTHR33577:SF19">
    <property type="entry name" value="HEME HALOPEROXIDASE FAMILY PROFILE DOMAIN-CONTAINING PROTEIN-RELATED"/>
    <property type="match status" value="1"/>
</dbReference>
<keyword evidence="11" id="KW-1185">Reference proteome</keyword>
<evidence type="ECO:0000256" key="5">
    <source>
        <dbReference type="ARBA" id="ARBA00023002"/>
    </source>
</evidence>
<keyword evidence="2" id="KW-0575">Peroxidase</keyword>
<dbReference type="STRING" id="1209931.A0A135V304"/>
<sequence>MTGPPTSWLQNLGMAIEIACPTLALITTISRLYIRVDTKTLGWAIGSVICMKELYIGIHYWDVPLPMNPTTGMIWIYIVGAVYNPILCTDLIAVGLPFYIFLGLKMQKKRKIGLMIVFMLGIMSLKSSKDQDYDNQKYHTGQQEWVRTGDGHEGASSAANGDISLRSINNRHAKTEVRSSASFAQDSDEELMKVNGSLVKAKADVILRATWRHRVSFFGLIVAAGVSAFLTEEFPWQPPGPGDLRSPCLGINTLVNHGLLPRDGRNIDLEVLGEATALGYNMEHNTMLAVSIPAFTTLTTGNSSTFHLSDVDQHVPQVIEHDGSITRDKYFGDSNSFSHAAWGRALASWGDNEIIDFAAAASEIKARFE</sequence>
<dbReference type="Gene3D" id="1.10.489.10">
    <property type="entry name" value="Chloroperoxidase-like"/>
    <property type="match status" value="1"/>
</dbReference>
<dbReference type="SUPFAM" id="SSF47571">
    <property type="entry name" value="Cloroperoxidase"/>
    <property type="match status" value="1"/>
</dbReference>
<reference evidence="10 11" key="1">
    <citation type="submission" date="2014-02" db="EMBL/GenBank/DDBJ databases">
        <title>The genome sequence of Colletotrichum salicis CBS 607.94.</title>
        <authorList>
            <person name="Baroncelli R."/>
            <person name="Thon M.R."/>
        </authorList>
    </citation>
    <scope>NUCLEOTIDE SEQUENCE [LARGE SCALE GENOMIC DNA]</scope>
    <source>
        <strain evidence="10 11">CBS 607.94</strain>
    </source>
</reference>
<evidence type="ECO:0000259" key="9">
    <source>
        <dbReference type="PROSITE" id="PS51405"/>
    </source>
</evidence>
<dbReference type="PROSITE" id="PS51405">
    <property type="entry name" value="HEME_HALOPEROXIDASE"/>
    <property type="match status" value="1"/>
</dbReference>
<accession>A0A135V304</accession>
<keyword evidence="8" id="KW-0472">Membrane</keyword>
<keyword evidence="8" id="KW-1133">Transmembrane helix</keyword>
<keyword evidence="6" id="KW-0408">Iron</keyword>
<dbReference type="AlphaFoldDB" id="A0A135V304"/>
<evidence type="ECO:0000256" key="8">
    <source>
        <dbReference type="SAM" id="Phobius"/>
    </source>
</evidence>
<evidence type="ECO:0000256" key="3">
    <source>
        <dbReference type="ARBA" id="ARBA00022617"/>
    </source>
</evidence>
<dbReference type="InterPro" id="IPR036851">
    <property type="entry name" value="Chloroperoxidase-like_sf"/>
</dbReference>
<protein>
    <recommendedName>
        <fullName evidence="9">Heme haloperoxidase family profile domain-containing protein</fullName>
    </recommendedName>
</protein>
<feature type="transmembrane region" description="Helical" evidence="8">
    <location>
        <begin position="12"/>
        <end position="34"/>
    </location>
</feature>
<dbReference type="Proteomes" id="UP000070121">
    <property type="component" value="Unassembled WGS sequence"/>
</dbReference>
<keyword evidence="8" id="KW-0812">Transmembrane</keyword>
<feature type="transmembrane region" description="Helical" evidence="8">
    <location>
        <begin position="73"/>
        <end position="100"/>
    </location>
</feature>
<dbReference type="PANTHER" id="PTHR33577">
    <property type="entry name" value="STERIGMATOCYSTIN BIOSYNTHESIS PEROXIDASE STCC-RELATED"/>
    <property type="match status" value="1"/>
</dbReference>
<keyword evidence="5" id="KW-0560">Oxidoreductase</keyword>
<comment type="cofactor">
    <cofactor evidence="1">
        <name>heme b</name>
        <dbReference type="ChEBI" id="CHEBI:60344"/>
    </cofactor>
</comment>
<keyword evidence="3" id="KW-0349">Heme</keyword>